<keyword evidence="6" id="KW-0598">Phosphotransferase system</keyword>
<evidence type="ECO:0000256" key="5">
    <source>
        <dbReference type="ARBA" id="ARBA00022679"/>
    </source>
</evidence>
<evidence type="ECO:0000256" key="3">
    <source>
        <dbReference type="ARBA" id="ARBA00022553"/>
    </source>
</evidence>
<dbReference type="PANTHER" id="PTHR47738:SF2">
    <property type="entry name" value="PTS SYSTEM FRUCTOSE-LIKE EIIA COMPONENT"/>
    <property type="match status" value="1"/>
</dbReference>
<evidence type="ECO:0000313" key="10">
    <source>
        <dbReference type="Proteomes" id="UP000195141"/>
    </source>
</evidence>
<dbReference type="GO" id="GO:0009401">
    <property type="term" value="P:phosphoenolpyruvate-dependent sugar phosphotransferase system"/>
    <property type="evidence" value="ECO:0007669"/>
    <property type="project" value="UniProtKB-KW"/>
</dbReference>
<dbReference type="GO" id="GO:0008982">
    <property type="term" value="F:protein-N(PI)-phosphohistidine-sugar phosphotransferase activity"/>
    <property type="evidence" value="ECO:0007669"/>
    <property type="project" value="InterPro"/>
</dbReference>
<accession>A0A242JX84</accession>
<dbReference type="RefSeq" id="WP_086351081.1">
    <property type="nucleotide sequence ID" value="NZ_CP147247.1"/>
</dbReference>
<dbReference type="FunFam" id="3.40.930.10:FF:000009">
    <property type="entry name" value="PTS system, fructose specific IIABC component"/>
    <property type="match status" value="1"/>
</dbReference>
<evidence type="ECO:0000256" key="4">
    <source>
        <dbReference type="ARBA" id="ARBA00022597"/>
    </source>
</evidence>
<keyword evidence="2" id="KW-0813">Transport</keyword>
<gene>
    <name evidence="9" type="ORF">A5888_003691</name>
    <name evidence="8" type="ORF">A5888_004117</name>
</gene>
<evidence type="ECO:0000256" key="2">
    <source>
        <dbReference type="ARBA" id="ARBA00022448"/>
    </source>
</evidence>
<reference evidence="9" key="3">
    <citation type="submission" date="2024-03" db="EMBL/GenBank/DDBJ databases">
        <title>The Genome Sequence of Enterococcus sp. DIV0242b.</title>
        <authorList>
            <consortium name="The Broad Institute Genomics Platform"/>
            <consortium name="The Broad Institute Microbial Omics Core"/>
            <consortium name="The Broad Institute Genomic Center for Infectious Diseases"/>
            <person name="Earl A."/>
            <person name="Manson A."/>
            <person name="Gilmore M."/>
            <person name="Schwartman J."/>
            <person name="Shea T."/>
            <person name="Abouelleil A."/>
            <person name="Cao P."/>
            <person name="Chapman S."/>
            <person name="Cusick C."/>
            <person name="Young S."/>
            <person name="Neafsey D."/>
            <person name="Nusbaum C."/>
            <person name="Birren B."/>
        </authorList>
    </citation>
    <scope>NUCLEOTIDE SEQUENCE</scope>
    <source>
        <strain evidence="9">9E7_DIV0242</strain>
    </source>
</reference>
<keyword evidence="10" id="KW-1185">Reference proteome</keyword>
<dbReference type="SUPFAM" id="SSF55804">
    <property type="entry name" value="Phoshotransferase/anion transport protein"/>
    <property type="match status" value="1"/>
</dbReference>
<dbReference type="PANTHER" id="PTHR47738">
    <property type="entry name" value="PTS SYSTEM FRUCTOSE-LIKE EIIA COMPONENT-RELATED"/>
    <property type="match status" value="1"/>
</dbReference>
<dbReference type="OrthoDB" id="95460at2"/>
<dbReference type="GO" id="GO:0005737">
    <property type="term" value="C:cytoplasm"/>
    <property type="evidence" value="ECO:0007669"/>
    <property type="project" value="UniProtKB-SubCell"/>
</dbReference>
<dbReference type="GO" id="GO:0016020">
    <property type="term" value="C:membrane"/>
    <property type="evidence" value="ECO:0007669"/>
    <property type="project" value="InterPro"/>
</dbReference>
<dbReference type="AlphaFoldDB" id="A0A242JX84"/>
<evidence type="ECO:0000313" key="9">
    <source>
        <dbReference type="EMBL" id="WYJ91918.1"/>
    </source>
</evidence>
<dbReference type="CDD" id="cd00211">
    <property type="entry name" value="PTS_IIA_fru"/>
    <property type="match status" value="1"/>
</dbReference>
<dbReference type="NCBIfam" id="TIGR00848">
    <property type="entry name" value="fruA"/>
    <property type="match status" value="1"/>
</dbReference>
<dbReference type="PROSITE" id="PS51094">
    <property type="entry name" value="PTS_EIIA_TYPE_2"/>
    <property type="match status" value="1"/>
</dbReference>
<dbReference type="InterPro" id="IPR002178">
    <property type="entry name" value="PTS_EIIA_type-2_dom"/>
</dbReference>
<name>A0A242JX84_9ENTE</name>
<dbReference type="Pfam" id="PF00359">
    <property type="entry name" value="PTS_EIIA_2"/>
    <property type="match status" value="1"/>
</dbReference>
<protein>
    <submittedName>
        <fullName evidence="9">PTS system, nitrogen regulatory IIA component</fullName>
    </submittedName>
</protein>
<dbReference type="Gene3D" id="3.40.930.10">
    <property type="entry name" value="Mannitol-specific EII, Chain A"/>
    <property type="match status" value="1"/>
</dbReference>
<comment type="subcellular location">
    <subcellularLocation>
        <location evidence="1">Cytoplasm</location>
    </subcellularLocation>
</comment>
<evidence type="ECO:0000256" key="6">
    <source>
        <dbReference type="ARBA" id="ARBA00022683"/>
    </source>
</evidence>
<dbReference type="InterPro" id="IPR004715">
    <property type="entry name" value="PTS_IIA_fruc"/>
</dbReference>
<keyword evidence="5" id="KW-0808">Transferase</keyword>
<dbReference type="InterPro" id="IPR051541">
    <property type="entry name" value="PTS_SugarTrans_NitroReg"/>
</dbReference>
<feature type="domain" description="PTS EIIA type-2" evidence="7">
    <location>
        <begin position="5"/>
        <end position="148"/>
    </location>
</feature>
<evidence type="ECO:0000259" key="7">
    <source>
        <dbReference type="PROSITE" id="PS51094"/>
    </source>
</evidence>
<organism evidence="8">
    <name type="scientific">Candidatus Enterococcus clewellii</name>
    <dbReference type="NCBI Taxonomy" id="1834193"/>
    <lineage>
        <taxon>Bacteria</taxon>
        <taxon>Bacillati</taxon>
        <taxon>Bacillota</taxon>
        <taxon>Bacilli</taxon>
        <taxon>Lactobacillales</taxon>
        <taxon>Enterococcaceae</taxon>
        <taxon>Enterococcus</taxon>
    </lineage>
</organism>
<dbReference type="Proteomes" id="UP000195141">
    <property type="component" value="Chromosome"/>
</dbReference>
<dbReference type="EMBL" id="CP147247">
    <property type="protein sequence ID" value="WYJ91918.1"/>
    <property type="molecule type" value="Genomic_DNA"/>
</dbReference>
<dbReference type="EMBL" id="NGMM01000010">
    <property type="protein sequence ID" value="OTP09729.1"/>
    <property type="molecule type" value="Genomic_DNA"/>
</dbReference>
<sequence length="148" mass="16328">MGLKELMTEETIVLDMDSHSKMEGIEELAGRMAEIGRVTDLKSYLAAVMKREAEATTGIGFGVGIPHGKSKAVSSPTLGFGRSKEGISYDSMDGKPVHLLFLIAVPENSDNEHLRILSQLSRKLMHQDIRDRLMHAADAEEIYSIIDE</sequence>
<keyword evidence="4" id="KW-0762">Sugar transport</keyword>
<reference evidence="8" key="1">
    <citation type="submission" date="2017-05" db="EMBL/GenBank/DDBJ databases">
        <title>The Genome Sequence of Enterococcus sp. 9E7_DIV0242.</title>
        <authorList>
            <consortium name="The Broad Institute Genomics Platform"/>
            <consortium name="The Broad Institute Genomic Center for Infectious Diseases"/>
            <person name="Earl A."/>
            <person name="Manson A."/>
            <person name="Schwartman J."/>
            <person name="Gilmore M."/>
            <person name="Abouelleil A."/>
            <person name="Cao P."/>
            <person name="Chapman S."/>
            <person name="Cusick C."/>
            <person name="Shea T."/>
            <person name="Young S."/>
            <person name="Neafsey D."/>
            <person name="Nusbaum C."/>
            <person name="Birren B."/>
        </authorList>
    </citation>
    <scope>NUCLEOTIDE SEQUENCE [LARGE SCALE GENOMIC DNA]</scope>
    <source>
        <strain evidence="8">9E7_DIV0242</strain>
    </source>
</reference>
<evidence type="ECO:0000313" key="8">
    <source>
        <dbReference type="EMBL" id="OTP09729.1"/>
    </source>
</evidence>
<dbReference type="InterPro" id="IPR016152">
    <property type="entry name" value="PTrfase/Anion_transptr"/>
</dbReference>
<proteinExistence type="predicted"/>
<keyword evidence="3" id="KW-0597">Phosphoprotein</keyword>
<reference evidence="9" key="2">
    <citation type="submission" date="2017-05" db="EMBL/GenBank/DDBJ databases">
        <authorList>
            <consortium name="The Broad Institute Genomics Platform"/>
            <consortium name="The Broad Institute Genomic Center for Infectious Diseases"/>
            <person name="Earl A."/>
            <person name="Manson A."/>
            <person name="Schwartman J."/>
            <person name="Gilmore M."/>
            <person name="Abouelleil A."/>
            <person name="Cao P."/>
            <person name="Chapman S."/>
            <person name="Cusick C."/>
            <person name="Shea T."/>
            <person name="Young S."/>
            <person name="Neafsey D."/>
            <person name="Nusbaum C."/>
            <person name="Birren B."/>
        </authorList>
    </citation>
    <scope>NUCLEOTIDE SEQUENCE</scope>
    <source>
        <strain evidence="9">9E7_DIV0242</strain>
    </source>
</reference>
<evidence type="ECO:0000256" key="1">
    <source>
        <dbReference type="ARBA" id="ARBA00004496"/>
    </source>
</evidence>